<dbReference type="InterPro" id="IPR050738">
    <property type="entry name" value="Sulfatase"/>
</dbReference>
<keyword evidence="3 7" id="KW-0378">Hydrolase</keyword>
<dbReference type="AlphaFoldDB" id="A0AAE9ZVZ1"/>
<feature type="domain" description="Sulfatase N-terminal" evidence="6">
    <location>
        <begin position="27"/>
        <end position="374"/>
    </location>
</feature>
<keyword evidence="5" id="KW-0732">Signal</keyword>
<proteinExistence type="inferred from homology"/>
<dbReference type="SUPFAM" id="SSF53649">
    <property type="entry name" value="Alkaline phosphatase-like"/>
    <property type="match status" value="1"/>
</dbReference>
<dbReference type="GO" id="GO:0004065">
    <property type="term" value="F:arylsulfatase activity"/>
    <property type="evidence" value="ECO:0007669"/>
    <property type="project" value="TreeGrafter"/>
</dbReference>
<protein>
    <submittedName>
        <fullName evidence="7">Sulfatase-like hydrolase/transferase</fullName>
    </submittedName>
</protein>
<gene>
    <name evidence="7" type="ORF">PXH66_17285</name>
</gene>
<evidence type="ECO:0000256" key="5">
    <source>
        <dbReference type="SAM" id="SignalP"/>
    </source>
</evidence>
<evidence type="ECO:0000256" key="4">
    <source>
        <dbReference type="ARBA" id="ARBA00022837"/>
    </source>
</evidence>
<evidence type="ECO:0000313" key="8">
    <source>
        <dbReference type="Proteomes" id="UP001218638"/>
    </source>
</evidence>
<keyword evidence="2" id="KW-0479">Metal-binding</keyword>
<organism evidence="7 8">
    <name type="scientific">Synoicihabitans lomoniglobus</name>
    <dbReference type="NCBI Taxonomy" id="2909285"/>
    <lineage>
        <taxon>Bacteria</taxon>
        <taxon>Pseudomonadati</taxon>
        <taxon>Verrucomicrobiota</taxon>
        <taxon>Opitutia</taxon>
        <taxon>Opitutales</taxon>
        <taxon>Opitutaceae</taxon>
        <taxon>Synoicihabitans</taxon>
    </lineage>
</organism>
<accession>A0AAE9ZVZ1</accession>
<evidence type="ECO:0000259" key="6">
    <source>
        <dbReference type="Pfam" id="PF00884"/>
    </source>
</evidence>
<keyword evidence="4" id="KW-0106">Calcium</keyword>
<dbReference type="InterPro" id="IPR024607">
    <property type="entry name" value="Sulfatase_CS"/>
</dbReference>
<feature type="signal peptide" evidence="5">
    <location>
        <begin position="1"/>
        <end position="20"/>
    </location>
</feature>
<dbReference type="GO" id="GO:0046872">
    <property type="term" value="F:metal ion binding"/>
    <property type="evidence" value="ECO:0007669"/>
    <property type="project" value="UniProtKB-KW"/>
</dbReference>
<dbReference type="InterPro" id="IPR017850">
    <property type="entry name" value="Alkaline_phosphatase_core_sf"/>
</dbReference>
<dbReference type="PROSITE" id="PS00149">
    <property type="entry name" value="SULFATASE_2"/>
    <property type="match status" value="1"/>
</dbReference>
<dbReference type="Proteomes" id="UP001218638">
    <property type="component" value="Chromosome"/>
</dbReference>
<name>A0AAE9ZVZ1_9BACT</name>
<dbReference type="PANTHER" id="PTHR42693:SF33">
    <property type="entry name" value="ARYLSULFATASE"/>
    <property type="match status" value="1"/>
</dbReference>
<keyword evidence="8" id="KW-1185">Reference proteome</keyword>
<feature type="chain" id="PRO_5042278013" evidence="5">
    <location>
        <begin position="21"/>
        <end position="508"/>
    </location>
</feature>
<evidence type="ECO:0000256" key="3">
    <source>
        <dbReference type="ARBA" id="ARBA00022801"/>
    </source>
</evidence>
<evidence type="ECO:0000313" key="7">
    <source>
        <dbReference type="EMBL" id="WED64094.1"/>
    </source>
</evidence>
<evidence type="ECO:0000256" key="2">
    <source>
        <dbReference type="ARBA" id="ARBA00022723"/>
    </source>
</evidence>
<reference evidence="7" key="1">
    <citation type="submission" date="2023-03" db="EMBL/GenBank/DDBJ databases">
        <title>Lomoglobus Profundus gen. nov., sp. nov., a novel member of the phylum Verrucomicrobia, isolated from deep-marine sediment of South China Sea.</title>
        <authorList>
            <person name="Ahmad T."/>
            <person name="Ishaq S.E."/>
            <person name="Wang F."/>
        </authorList>
    </citation>
    <scope>NUCLEOTIDE SEQUENCE</scope>
    <source>
        <strain evidence="7">LMO-M01</strain>
    </source>
</reference>
<dbReference type="RefSeq" id="WP_330930033.1">
    <property type="nucleotide sequence ID" value="NZ_CP119075.1"/>
</dbReference>
<comment type="similarity">
    <text evidence="1">Belongs to the sulfatase family.</text>
</comment>
<dbReference type="PANTHER" id="PTHR42693">
    <property type="entry name" value="ARYLSULFATASE FAMILY MEMBER"/>
    <property type="match status" value="1"/>
</dbReference>
<dbReference type="Gene3D" id="3.40.720.10">
    <property type="entry name" value="Alkaline Phosphatase, subunit A"/>
    <property type="match status" value="1"/>
</dbReference>
<dbReference type="InterPro" id="IPR000917">
    <property type="entry name" value="Sulfatase_N"/>
</dbReference>
<evidence type="ECO:0000256" key="1">
    <source>
        <dbReference type="ARBA" id="ARBA00008779"/>
    </source>
</evidence>
<sequence>MRNQIRFGLFLGFFALSAVAATARARPNILFIMTDDQSYRSVGCYEGSRPWVNTPNIDRLAESGVKFATAYVGTWCMPARVSLLTGRLPHAVETVRMEGPYPGVAYDPQQAPFWPSVLRDHGYTTAHIGKWHVGADTGAGRDWDYQAAWLRPKRAENPDGTSYFYDQKISFNGAPAQPVRGYSTDNYTEWADAFVRGANRDADQPWYLWLCYTAPHHPFVPAERHRFDYLREEVPVPSDIFPPRPGKPAYMQKVREFEYDDNGMLRAVYPAGFPLREGVHDYNRSIRAIDEGVGRLLDTLAETGQLENTLVVFTSDQGYAWGEHGFIKKVAPYDANIRAPLIVSQPGTVLAGHTVDRPVTGLDLIPTFFEQAGIALPWRMHGHDLSPLLQNETATWPHPVMLSYTGWTYGRATMPLPEAGMDGHSHVAQVPWYVMLRKGNFKYIRTLVEGEGEELYDLNADPDELTNLAGEPDQRQRVLRLRGDAVAQLRRTEAPFVDALPSVRSLGP</sequence>
<dbReference type="KEGG" id="slom:PXH66_17285"/>
<dbReference type="EMBL" id="CP119075">
    <property type="protein sequence ID" value="WED64094.1"/>
    <property type="molecule type" value="Genomic_DNA"/>
</dbReference>
<dbReference type="Pfam" id="PF00884">
    <property type="entry name" value="Sulfatase"/>
    <property type="match status" value="1"/>
</dbReference>